<organism evidence="1 2">
    <name type="scientific">Chryseobacterium gotjawalense</name>
    <dbReference type="NCBI Taxonomy" id="3042315"/>
    <lineage>
        <taxon>Bacteria</taxon>
        <taxon>Pseudomonadati</taxon>
        <taxon>Bacteroidota</taxon>
        <taxon>Flavobacteriia</taxon>
        <taxon>Flavobacteriales</taxon>
        <taxon>Weeksellaceae</taxon>
        <taxon>Chryseobacterium group</taxon>
        <taxon>Chryseobacterium</taxon>
    </lineage>
</organism>
<dbReference type="RefSeq" id="WP_282904204.1">
    <property type="nucleotide sequence ID" value="NZ_CP124855.1"/>
</dbReference>
<evidence type="ECO:0000313" key="1">
    <source>
        <dbReference type="EMBL" id="WHF50801.1"/>
    </source>
</evidence>
<proteinExistence type="predicted"/>
<evidence type="ECO:0008006" key="3">
    <source>
        <dbReference type="Google" id="ProtNLM"/>
    </source>
</evidence>
<dbReference type="Proteomes" id="UP001241656">
    <property type="component" value="Chromosome"/>
</dbReference>
<keyword evidence="2" id="KW-1185">Reference proteome</keyword>
<dbReference type="PROSITE" id="PS51257">
    <property type="entry name" value="PROKAR_LIPOPROTEIN"/>
    <property type="match status" value="1"/>
</dbReference>
<sequence length="195" mass="21850">MKTIIYTTLLGILSLGCDRATNVDVPSDNTLPPITQSGANTFGCKLNSVVFIPTKAIGSTVVEKPIHFYGYYIDTPNHSNKISALRQTNLKNLLNVEIYMYKFSVIGVGDYIFDNAYYFDDNNQPFNSYLRCIAKSPATGEWKTYGSFNNSGKVTISRFDLNGCSGTFYGKLKEQNGNEEIEITDGRFDFNYKTL</sequence>
<gene>
    <name evidence="1" type="ORF">QGN23_10195</name>
</gene>
<dbReference type="EMBL" id="CP124855">
    <property type="protein sequence ID" value="WHF50801.1"/>
    <property type="molecule type" value="Genomic_DNA"/>
</dbReference>
<reference evidence="1 2" key="1">
    <citation type="submission" date="2023-05" db="EMBL/GenBank/DDBJ databases">
        <title>Genomic insight into Chryseobacterium sp. wdc7 isolated forest soil (Gotjawal).</title>
        <authorList>
            <person name="Park S.-J."/>
        </authorList>
    </citation>
    <scope>NUCLEOTIDE SEQUENCE [LARGE SCALE GENOMIC DNA]</scope>
    <source>
        <strain evidence="2">wdc7</strain>
    </source>
</reference>
<accession>A0ABY8RA15</accession>
<protein>
    <recommendedName>
        <fullName evidence="3">Lipoprotein</fullName>
    </recommendedName>
</protein>
<evidence type="ECO:0000313" key="2">
    <source>
        <dbReference type="Proteomes" id="UP001241656"/>
    </source>
</evidence>
<name>A0ABY8RA15_9FLAO</name>